<feature type="transmembrane region" description="Helical" evidence="1">
    <location>
        <begin position="67"/>
        <end position="90"/>
    </location>
</feature>
<sequence>MHSNDARILRGAAIPTGLVGLVAIVVGLLFAGGKGALGSALGTVVVVAFFTLGVVVVSYVTKISEQMVLMAGLFSFLVKFVVVLGLVVALKDVTVWNARAFGWTVIALTVVWLAAETNATLKVKAPYVEPAPRSQSQGKSGA</sequence>
<organism evidence="2 3">
    <name type="scientific">Actinoallomurus spadix</name>
    <dbReference type="NCBI Taxonomy" id="79912"/>
    <lineage>
        <taxon>Bacteria</taxon>
        <taxon>Bacillati</taxon>
        <taxon>Actinomycetota</taxon>
        <taxon>Actinomycetes</taxon>
        <taxon>Streptosporangiales</taxon>
        <taxon>Thermomonosporaceae</taxon>
        <taxon>Actinoallomurus</taxon>
    </lineage>
</organism>
<keyword evidence="1" id="KW-0472">Membrane</keyword>
<keyword evidence="1" id="KW-0812">Transmembrane</keyword>
<dbReference type="Proteomes" id="UP001501822">
    <property type="component" value="Unassembled WGS sequence"/>
</dbReference>
<feature type="transmembrane region" description="Helical" evidence="1">
    <location>
        <begin position="96"/>
        <end position="115"/>
    </location>
</feature>
<comment type="caution">
    <text evidence="2">The sequence shown here is derived from an EMBL/GenBank/DDBJ whole genome shotgun (WGS) entry which is preliminary data.</text>
</comment>
<accession>A0ABN0VS30</accession>
<name>A0ABN0VS30_9ACTN</name>
<feature type="transmembrane region" description="Helical" evidence="1">
    <location>
        <begin position="37"/>
        <end position="60"/>
    </location>
</feature>
<evidence type="ECO:0000313" key="2">
    <source>
        <dbReference type="EMBL" id="GAA0315920.1"/>
    </source>
</evidence>
<feature type="transmembrane region" description="Helical" evidence="1">
    <location>
        <begin position="12"/>
        <end position="31"/>
    </location>
</feature>
<proteinExistence type="predicted"/>
<evidence type="ECO:0000313" key="3">
    <source>
        <dbReference type="Proteomes" id="UP001501822"/>
    </source>
</evidence>
<protein>
    <recommendedName>
        <fullName evidence="4">ATP synthase protein I</fullName>
    </recommendedName>
</protein>
<evidence type="ECO:0008006" key="4">
    <source>
        <dbReference type="Google" id="ProtNLM"/>
    </source>
</evidence>
<evidence type="ECO:0000256" key="1">
    <source>
        <dbReference type="SAM" id="Phobius"/>
    </source>
</evidence>
<reference evidence="2 3" key="1">
    <citation type="journal article" date="2019" name="Int. J. Syst. Evol. Microbiol.">
        <title>The Global Catalogue of Microorganisms (GCM) 10K type strain sequencing project: providing services to taxonomists for standard genome sequencing and annotation.</title>
        <authorList>
            <consortium name="The Broad Institute Genomics Platform"/>
            <consortium name="The Broad Institute Genome Sequencing Center for Infectious Disease"/>
            <person name="Wu L."/>
            <person name="Ma J."/>
        </authorList>
    </citation>
    <scope>NUCLEOTIDE SEQUENCE [LARGE SCALE GENOMIC DNA]</scope>
    <source>
        <strain evidence="2 3">JCM 3146</strain>
    </source>
</reference>
<dbReference type="EMBL" id="BAAABM010000003">
    <property type="protein sequence ID" value="GAA0315920.1"/>
    <property type="molecule type" value="Genomic_DNA"/>
</dbReference>
<keyword evidence="1" id="KW-1133">Transmembrane helix</keyword>
<gene>
    <name evidence="2" type="ORF">GCM10010151_02410</name>
</gene>
<keyword evidence="3" id="KW-1185">Reference proteome</keyword>
<dbReference type="RefSeq" id="WP_252808349.1">
    <property type="nucleotide sequence ID" value="NZ_BAAABM010000003.1"/>
</dbReference>